<dbReference type="RefSeq" id="WP_274261230.1">
    <property type="nucleotide sequence ID" value="NZ_CP117884.1"/>
</dbReference>
<dbReference type="PROSITE" id="PS51118">
    <property type="entry name" value="HTH_HXLR"/>
    <property type="match status" value="1"/>
</dbReference>
<dbReference type="PANTHER" id="PTHR33204">
    <property type="entry name" value="TRANSCRIPTIONAL REGULATOR, MARR FAMILY"/>
    <property type="match status" value="1"/>
</dbReference>
<organism evidence="5 6">
    <name type="scientific">Lacticaseibacillus pabuli</name>
    <dbReference type="NCBI Taxonomy" id="3025672"/>
    <lineage>
        <taxon>Bacteria</taxon>
        <taxon>Bacillati</taxon>
        <taxon>Bacillota</taxon>
        <taxon>Bacilli</taxon>
        <taxon>Lactobacillales</taxon>
        <taxon>Lactobacillaceae</taxon>
        <taxon>Lacticaseibacillus</taxon>
    </lineage>
</organism>
<name>A0ABY7WSR2_9LACO</name>
<dbReference type="CDD" id="cd00090">
    <property type="entry name" value="HTH_ARSR"/>
    <property type="match status" value="1"/>
</dbReference>
<evidence type="ECO:0000313" key="5">
    <source>
        <dbReference type="EMBL" id="WDF83222.1"/>
    </source>
</evidence>
<evidence type="ECO:0000259" key="4">
    <source>
        <dbReference type="PROSITE" id="PS51118"/>
    </source>
</evidence>
<dbReference type="Proteomes" id="UP001220377">
    <property type="component" value="Chromosome"/>
</dbReference>
<feature type="domain" description="HTH hxlR-type" evidence="4">
    <location>
        <begin position="20"/>
        <end position="120"/>
    </location>
</feature>
<dbReference type="InterPro" id="IPR036388">
    <property type="entry name" value="WH-like_DNA-bd_sf"/>
</dbReference>
<reference evidence="5 6" key="1">
    <citation type="submission" date="2023-02" db="EMBL/GenBank/DDBJ databases">
        <title>Genome sequence of Lacticaseibacillus sp. KACC 23028.</title>
        <authorList>
            <person name="Kim S."/>
            <person name="Heo J."/>
            <person name="Kwon S.-W."/>
        </authorList>
    </citation>
    <scope>NUCLEOTIDE SEQUENCE [LARGE SCALE GENOMIC DNA]</scope>
    <source>
        <strain evidence="5 6">KACC 23028</strain>
    </source>
</reference>
<keyword evidence="6" id="KW-1185">Reference proteome</keyword>
<dbReference type="InterPro" id="IPR002577">
    <property type="entry name" value="HTH_HxlR"/>
</dbReference>
<dbReference type="Pfam" id="PF01638">
    <property type="entry name" value="HxlR"/>
    <property type="match status" value="1"/>
</dbReference>
<protein>
    <submittedName>
        <fullName evidence="5">Helix-turn-helix domain-containing protein</fullName>
    </submittedName>
</protein>
<accession>A0ABY7WSR2</accession>
<dbReference type="InterPro" id="IPR036390">
    <property type="entry name" value="WH_DNA-bd_sf"/>
</dbReference>
<dbReference type="SUPFAM" id="SSF46785">
    <property type="entry name" value="Winged helix' DNA-binding domain"/>
    <property type="match status" value="1"/>
</dbReference>
<evidence type="ECO:0000256" key="2">
    <source>
        <dbReference type="ARBA" id="ARBA00023125"/>
    </source>
</evidence>
<proteinExistence type="predicted"/>
<keyword evidence="2" id="KW-0238">DNA-binding</keyword>
<keyword evidence="1" id="KW-0805">Transcription regulation</keyword>
<keyword evidence="3" id="KW-0804">Transcription</keyword>
<gene>
    <name evidence="5" type="ORF">PQ472_03015</name>
</gene>
<dbReference type="Gene3D" id="1.10.10.10">
    <property type="entry name" value="Winged helix-like DNA-binding domain superfamily/Winged helix DNA-binding domain"/>
    <property type="match status" value="1"/>
</dbReference>
<evidence type="ECO:0000313" key="6">
    <source>
        <dbReference type="Proteomes" id="UP001220377"/>
    </source>
</evidence>
<evidence type="ECO:0000256" key="1">
    <source>
        <dbReference type="ARBA" id="ARBA00023015"/>
    </source>
</evidence>
<dbReference type="InterPro" id="IPR011991">
    <property type="entry name" value="ArsR-like_HTH"/>
</dbReference>
<dbReference type="EMBL" id="CP117884">
    <property type="protein sequence ID" value="WDF83222.1"/>
    <property type="molecule type" value="Genomic_DNA"/>
</dbReference>
<sequence length="126" mass="14506">MTDTAREYAQEKIAKKDFSCAKEYTLSMFSGKYKIVILYHLGHNGTMRFSQIQRLLDHASHKMLTQQLKEMADDNLVDRREETINNGKAVYYSLTDTGESLIPIVDDMFSWGKNRLASLEVSSDFN</sequence>
<dbReference type="PANTHER" id="PTHR33204:SF38">
    <property type="entry name" value="HTH-TYPE TRANSCRIPTIONAL ACTIVATOR HXLR"/>
    <property type="match status" value="1"/>
</dbReference>
<evidence type="ECO:0000256" key="3">
    <source>
        <dbReference type="ARBA" id="ARBA00023163"/>
    </source>
</evidence>